<dbReference type="Proteomes" id="UP001302126">
    <property type="component" value="Unassembled WGS sequence"/>
</dbReference>
<organism evidence="2 3">
    <name type="scientific">Podospora australis</name>
    <dbReference type="NCBI Taxonomy" id="1536484"/>
    <lineage>
        <taxon>Eukaryota</taxon>
        <taxon>Fungi</taxon>
        <taxon>Dikarya</taxon>
        <taxon>Ascomycota</taxon>
        <taxon>Pezizomycotina</taxon>
        <taxon>Sordariomycetes</taxon>
        <taxon>Sordariomycetidae</taxon>
        <taxon>Sordariales</taxon>
        <taxon>Podosporaceae</taxon>
        <taxon>Podospora</taxon>
    </lineage>
</organism>
<feature type="compositionally biased region" description="Low complexity" evidence="1">
    <location>
        <begin position="54"/>
        <end position="67"/>
    </location>
</feature>
<name>A0AAN6WUW7_9PEZI</name>
<feature type="region of interest" description="Disordered" evidence="1">
    <location>
        <begin position="484"/>
        <end position="547"/>
    </location>
</feature>
<reference evidence="2" key="2">
    <citation type="submission" date="2023-05" db="EMBL/GenBank/DDBJ databases">
        <authorList>
            <consortium name="Lawrence Berkeley National Laboratory"/>
            <person name="Steindorff A."/>
            <person name="Hensen N."/>
            <person name="Bonometti L."/>
            <person name="Westerberg I."/>
            <person name="Brannstrom I.O."/>
            <person name="Guillou S."/>
            <person name="Cros-Aarteil S."/>
            <person name="Calhoun S."/>
            <person name="Haridas S."/>
            <person name="Kuo A."/>
            <person name="Mondo S."/>
            <person name="Pangilinan J."/>
            <person name="Riley R."/>
            <person name="Labutti K."/>
            <person name="Andreopoulos B."/>
            <person name="Lipzen A."/>
            <person name="Chen C."/>
            <person name="Yanf M."/>
            <person name="Daum C."/>
            <person name="Ng V."/>
            <person name="Clum A."/>
            <person name="Ohm R."/>
            <person name="Martin F."/>
            <person name="Silar P."/>
            <person name="Natvig D."/>
            <person name="Lalanne C."/>
            <person name="Gautier V."/>
            <person name="Ament-Velasquez S.L."/>
            <person name="Kruys A."/>
            <person name="Hutchinson M.I."/>
            <person name="Powell A.J."/>
            <person name="Barry K."/>
            <person name="Miller A.N."/>
            <person name="Grigoriev I.V."/>
            <person name="Debuchy R."/>
            <person name="Gladieux P."/>
            <person name="Thoren M.H."/>
            <person name="Johannesson H."/>
        </authorList>
    </citation>
    <scope>NUCLEOTIDE SEQUENCE</scope>
    <source>
        <strain evidence="2">PSN309</strain>
    </source>
</reference>
<sequence>MEYQEHYSPLDDEDYLTGTGLDQYNDDDLFGDSEVPVPAPAEKKPSFQLTFPQAPAASSNPSADNSAETNVMDPSITAELADFFLQTLPQQQTINPLDITFQDVWPPLAGPASVRIPQPVNGASLGPTPAHSGSATPFDPMLFNGNGQQNQLPNNALLVREPNYYYHLTPAQTPGPAAAAGQPFRPPIPLDGKKIAHNRKDKYRNNDPREVYGKPVGLQPWGPLSQASSKMPRHLFEYTNSTAELAPYRNFSKEELITFMLGKNHPLPNRKLTLWIQTCPAQTNDRYVLAASSGKCRYKHCPGAAKSIMKGFFRVAFDEFSDLTGTVLDPFHNAGYMHLHCFEMLFDLGYLLHYGAAAHGFAIKPEWRFFPYETRNPMSLTRDRQEMADAFHHWVQQQKPRCDELQMQNNQARETGGAQGRYYDGFYPDHIPPHKARLGCRLTTQHLSTQLKGRYTDREKRGGAHIGLHKGDLELYMYLKKGGTMSQRKSRLGSNGSKGSSSKRRRDEDDDEDYQPPSAKRVRQLSGASSGVAAAPQQQKRPKRLSRINTSFSGSSAQLHEFMNPEGYDFYQYLPQEGGVTSSPSSVLTPVSPVARPLPLGPRTRQRSKELSGELVSFLNSRRGSILTRGLAHEIQTRLDEEPSYVQQEVLSAVSPAVASLLAKVDKLNKRQQREVEGVVEKKIATPDGRKFQSM</sequence>
<accession>A0AAN6WUW7</accession>
<comment type="caution">
    <text evidence="2">The sequence shown here is derived from an EMBL/GenBank/DDBJ whole genome shotgun (WGS) entry which is preliminary data.</text>
</comment>
<evidence type="ECO:0000256" key="1">
    <source>
        <dbReference type="SAM" id="MobiDB-lite"/>
    </source>
</evidence>
<keyword evidence="3" id="KW-1185">Reference proteome</keyword>
<reference evidence="2" key="1">
    <citation type="journal article" date="2023" name="Mol. Phylogenet. Evol.">
        <title>Genome-scale phylogeny and comparative genomics of the fungal order Sordariales.</title>
        <authorList>
            <person name="Hensen N."/>
            <person name="Bonometti L."/>
            <person name="Westerberg I."/>
            <person name="Brannstrom I.O."/>
            <person name="Guillou S."/>
            <person name="Cros-Aarteil S."/>
            <person name="Calhoun S."/>
            <person name="Haridas S."/>
            <person name="Kuo A."/>
            <person name="Mondo S."/>
            <person name="Pangilinan J."/>
            <person name="Riley R."/>
            <person name="LaButti K."/>
            <person name="Andreopoulos B."/>
            <person name="Lipzen A."/>
            <person name="Chen C."/>
            <person name="Yan M."/>
            <person name="Daum C."/>
            <person name="Ng V."/>
            <person name="Clum A."/>
            <person name="Steindorff A."/>
            <person name="Ohm R.A."/>
            <person name="Martin F."/>
            <person name="Silar P."/>
            <person name="Natvig D.O."/>
            <person name="Lalanne C."/>
            <person name="Gautier V."/>
            <person name="Ament-Velasquez S.L."/>
            <person name="Kruys A."/>
            <person name="Hutchinson M.I."/>
            <person name="Powell A.J."/>
            <person name="Barry K."/>
            <person name="Miller A.N."/>
            <person name="Grigoriev I.V."/>
            <person name="Debuchy R."/>
            <person name="Gladieux P."/>
            <person name="Hiltunen Thoren M."/>
            <person name="Johannesson H."/>
        </authorList>
    </citation>
    <scope>NUCLEOTIDE SEQUENCE</scope>
    <source>
        <strain evidence="2">PSN309</strain>
    </source>
</reference>
<protein>
    <submittedName>
        <fullName evidence="2">Uncharacterized protein</fullName>
    </submittedName>
</protein>
<evidence type="ECO:0000313" key="3">
    <source>
        <dbReference type="Proteomes" id="UP001302126"/>
    </source>
</evidence>
<gene>
    <name evidence="2" type="ORF">QBC35DRAFT_495618</name>
</gene>
<evidence type="ECO:0000313" key="2">
    <source>
        <dbReference type="EMBL" id="KAK4188659.1"/>
    </source>
</evidence>
<dbReference type="AlphaFoldDB" id="A0AAN6WUW7"/>
<dbReference type="EMBL" id="MU864385">
    <property type="protein sequence ID" value="KAK4188659.1"/>
    <property type="molecule type" value="Genomic_DNA"/>
</dbReference>
<feature type="region of interest" description="Disordered" evidence="1">
    <location>
        <begin position="1"/>
        <end position="69"/>
    </location>
</feature>
<proteinExistence type="predicted"/>